<evidence type="ECO:0000313" key="1">
    <source>
        <dbReference type="EMBL" id="CAI6331586.1"/>
    </source>
</evidence>
<dbReference type="PANTHER" id="PTHR31252:SF11">
    <property type="entry name" value="DUF4419 DOMAIN-CONTAINING PROTEIN"/>
    <property type="match status" value="1"/>
</dbReference>
<dbReference type="InterPro" id="IPR025533">
    <property type="entry name" value="DUF4419"/>
</dbReference>
<dbReference type="AlphaFoldDB" id="A0A9W4XSV6"/>
<comment type="caution">
    <text evidence="1">The sequence shown here is derived from an EMBL/GenBank/DDBJ whole genome shotgun (WGS) entry which is preliminary data.</text>
</comment>
<evidence type="ECO:0000313" key="2">
    <source>
        <dbReference type="Proteomes" id="UP001152607"/>
    </source>
</evidence>
<dbReference type="PANTHER" id="PTHR31252">
    <property type="entry name" value="DUF4419 DOMAIN-CONTAINING PROTEIN"/>
    <property type="match status" value="1"/>
</dbReference>
<dbReference type="OrthoDB" id="9978173at2759"/>
<gene>
    <name evidence="1" type="ORF">PDIGIT_LOCUS4611</name>
</gene>
<accession>A0A9W4XSV6</accession>
<proteinExistence type="predicted"/>
<name>A0A9W4XSV6_9PLEO</name>
<sequence>MQCCMTFRVPIGSGRRCKHRDSGSLKTRASIHLLHVKSGYISTRVITVLIRLLLCPDPVERLHISGNHSAPSISPPHQAPARLQVCQKYQNHSTHRFEKERKEKMPVTIKVAQHDARPFGKWEGSAGVKSSQQVLETIAHKDKKDIGDILVTDRGMVQTSLTDERLQEMQMHPQENGLVRAAFHAYSSHQHLVLRPEDIWFAILTQFSFYVNANSEKLRKYFVAHKGKKGLILKAPGEDDMSLMCRNMTKLMDENVVDPELREWILPSFSTTKVEDESVAAIIMMGTLQSYFEYVFDCSCCGIPSVTLLGEKEDWEDIARRIERLDKYGEEPARFGTLLKPILRELVACFDDGNGSMGATFFSRIVDYEGGSGMDTLSGWITVFCHWTEEGRLVAPLPANDANPWESRWPLKPDSTLPERLRDIKSARIEMSEIPCSFVSVPVLYIAPDKTMIETKLLAGFAGFEATTPSPVYSARKPLPLPTVSEKPEARRNSIRRLGTKVLSLCGITRAEGETNDDAALMPVATTSSSAFPINVTTDKKRISKGSLSTSNTMVGTDKIAEGPLPHNTLRPVTAWFMFRKRNPEGTGSKSLAEFYEDRLANDWEGGASTGYVQADRSIVKVEQGLPGQY</sequence>
<organism evidence="1 2">
    <name type="scientific">Periconia digitata</name>
    <dbReference type="NCBI Taxonomy" id="1303443"/>
    <lineage>
        <taxon>Eukaryota</taxon>
        <taxon>Fungi</taxon>
        <taxon>Dikarya</taxon>
        <taxon>Ascomycota</taxon>
        <taxon>Pezizomycotina</taxon>
        <taxon>Dothideomycetes</taxon>
        <taxon>Pleosporomycetidae</taxon>
        <taxon>Pleosporales</taxon>
        <taxon>Massarineae</taxon>
        <taxon>Periconiaceae</taxon>
        <taxon>Periconia</taxon>
    </lineage>
</organism>
<dbReference type="Pfam" id="PF14388">
    <property type="entry name" value="DUF4419"/>
    <property type="match status" value="1"/>
</dbReference>
<keyword evidence="2" id="KW-1185">Reference proteome</keyword>
<protein>
    <submittedName>
        <fullName evidence="1">Uncharacterized protein</fullName>
    </submittedName>
</protein>
<dbReference type="EMBL" id="CAOQHR010000003">
    <property type="protein sequence ID" value="CAI6331586.1"/>
    <property type="molecule type" value="Genomic_DNA"/>
</dbReference>
<dbReference type="Proteomes" id="UP001152607">
    <property type="component" value="Unassembled WGS sequence"/>
</dbReference>
<reference evidence="1" key="1">
    <citation type="submission" date="2023-01" db="EMBL/GenBank/DDBJ databases">
        <authorList>
            <person name="Van Ghelder C."/>
            <person name="Rancurel C."/>
        </authorList>
    </citation>
    <scope>NUCLEOTIDE SEQUENCE</scope>
    <source>
        <strain evidence="1">CNCM I-4278</strain>
    </source>
</reference>